<proteinExistence type="predicted"/>
<organism evidence="2 3">
    <name type="scientific">Phialocephala subalpina</name>
    <dbReference type="NCBI Taxonomy" id="576137"/>
    <lineage>
        <taxon>Eukaryota</taxon>
        <taxon>Fungi</taxon>
        <taxon>Dikarya</taxon>
        <taxon>Ascomycota</taxon>
        <taxon>Pezizomycotina</taxon>
        <taxon>Leotiomycetes</taxon>
        <taxon>Helotiales</taxon>
        <taxon>Mollisiaceae</taxon>
        <taxon>Phialocephala</taxon>
        <taxon>Phialocephala fortinii species complex</taxon>
    </lineage>
</organism>
<dbReference type="EMBL" id="FJOG01000007">
    <property type="protein sequence ID" value="CZR56186.1"/>
    <property type="molecule type" value="Genomic_DNA"/>
</dbReference>
<reference evidence="2 3" key="1">
    <citation type="submission" date="2016-03" db="EMBL/GenBank/DDBJ databases">
        <authorList>
            <person name="Ploux O."/>
        </authorList>
    </citation>
    <scope>NUCLEOTIDE SEQUENCE [LARGE SCALE GENOMIC DNA]</scope>
    <source>
        <strain evidence="2 3">UAMH 11012</strain>
    </source>
</reference>
<evidence type="ECO:0000256" key="1">
    <source>
        <dbReference type="SAM" id="MobiDB-lite"/>
    </source>
</evidence>
<evidence type="ECO:0000313" key="2">
    <source>
        <dbReference type="EMBL" id="CZR56186.1"/>
    </source>
</evidence>
<feature type="compositionally biased region" description="Pro residues" evidence="1">
    <location>
        <begin position="85"/>
        <end position="94"/>
    </location>
</feature>
<name>A0A1L7WTU2_9HELO</name>
<feature type="compositionally biased region" description="Basic and acidic residues" evidence="1">
    <location>
        <begin position="111"/>
        <end position="121"/>
    </location>
</feature>
<dbReference type="AlphaFoldDB" id="A0A1L7WTU2"/>
<dbReference type="Proteomes" id="UP000184330">
    <property type="component" value="Unassembled WGS sequence"/>
</dbReference>
<accession>A0A1L7WTU2</accession>
<protein>
    <submittedName>
        <fullName evidence="2">Uncharacterized protein</fullName>
    </submittedName>
</protein>
<feature type="region of interest" description="Disordered" evidence="1">
    <location>
        <begin position="83"/>
        <end position="195"/>
    </location>
</feature>
<feature type="compositionally biased region" description="Basic and acidic residues" evidence="1">
    <location>
        <begin position="173"/>
        <end position="195"/>
    </location>
</feature>
<keyword evidence="3" id="KW-1185">Reference proteome</keyword>
<evidence type="ECO:0000313" key="3">
    <source>
        <dbReference type="Proteomes" id="UP000184330"/>
    </source>
</evidence>
<sequence>MAGPTMTWVTLARESRNASASTPVFQSQSVQPPLQKFRPIFTSPFDLGLITNALSMLSSRRFGPTKIQEPFDGPPFILALEPISPRLPPRPPLPSMVARKARKAKIQIRAQDADRRKEVAGRGRKIGKGGNGGDNDGNEKGDGEKKEDGIGDNGEKKDRANAKGAEGDGDGDETGKKEVKERAHWKTRRDALVAS</sequence>
<gene>
    <name evidence="2" type="ORF">PAC_06074</name>
</gene>
<feature type="compositionally biased region" description="Basic and acidic residues" evidence="1">
    <location>
        <begin position="137"/>
        <end position="161"/>
    </location>
</feature>